<dbReference type="RefSeq" id="XP_003880613.1">
    <property type="nucleotide sequence ID" value="XM_003880564.1"/>
</dbReference>
<dbReference type="Gene3D" id="3.90.1420.10">
    <property type="entry name" value="Rubisco LSMT, substrate-binding domain"/>
    <property type="match status" value="1"/>
</dbReference>
<dbReference type="GO" id="GO:0032259">
    <property type="term" value="P:methylation"/>
    <property type="evidence" value="ECO:0007669"/>
    <property type="project" value="UniProtKB-KW"/>
</dbReference>
<dbReference type="InterPro" id="IPR046341">
    <property type="entry name" value="SET_dom_sf"/>
</dbReference>
<keyword evidence="3" id="KW-0949">S-adenosyl-L-methionine</keyword>
<dbReference type="InterPro" id="IPR036464">
    <property type="entry name" value="Rubisco_LSMT_subst-bd_sf"/>
</dbReference>
<dbReference type="InterPro" id="IPR015353">
    <property type="entry name" value="Rubisco_LSMT_subst-bd"/>
</dbReference>
<feature type="compositionally biased region" description="Basic and acidic residues" evidence="4">
    <location>
        <begin position="112"/>
        <end position="127"/>
    </location>
</feature>
<protein>
    <recommendedName>
        <fullName evidence="5">Rubisco LSMT substrate-binding domain-containing protein</fullName>
    </recommendedName>
</protein>
<evidence type="ECO:0000256" key="1">
    <source>
        <dbReference type="ARBA" id="ARBA00022603"/>
    </source>
</evidence>
<feature type="domain" description="Rubisco LSMT substrate-binding" evidence="5">
    <location>
        <begin position="273"/>
        <end position="383"/>
    </location>
</feature>
<evidence type="ECO:0000256" key="2">
    <source>
        <dbReference type="ARBA" id="ARBA00022679"/>
    </source>
</evidence>
<dbReference type="VEuPathDB" id="ToxoDB:NCLIV_010490"/>
<evidence type="ECO:0000259" key="5">
    <source>
        <dbReference type="Pfam" id="PF09273"/>
    </source>
</evidence>
<evidence type="ECO:0000313" key="7">
    <source>
        <dbReference type="Proteomes" id="UP000007494"/>
    </source>
</evidence>
<dbReference type="Gene3D" id="3.90.1410.10">
    <property type="entry name" value="set domain protein methyltransferase, domain 1"/>
    <property type="match status" value="1"/>
</dbReference>
<proteinExistence type="predicted"/>
<evidence type="ECO:0000256" key="4">
    <source>
        <dbReference type="SAM" id="MobiDB-lite"/>
    </source>
</evidence>
<keyword evidence="2" id="KW-0808">Transferase</keyword>
<dbReference type="GO" id="GO:0016279">
    <property type="term" value="F:protein-lysine N-methyltransferase activity"/>
    <property type="evidence" value="ECO:0007669"/>
    <property type="project" value="TreeGrafter"/>
</dbReference>
<gene>
    <name evidence="6" type="ORF">NCLIV_010490</name>
</gene>
<dbReference type="OrthoDB" id="341421at2759"/>
<dbReference type="Pfam" id="PF09273">
    <property type="entry name" value="Rubis-subs-bind"/>
    <property type="match status" value="1"/>
</dbReference>
<dbReference type="CDD" id="cd10527">
    <property type="entry name" value="SET_LSMT"/>
    <property type="match status" value="1"/>
</dbReference>
<dbReference type="SUPFAM" id="SSF82199">
    <property type="entry name" value="SET domain"/>
    <property type="match status" value="1"/>
</dbReference>
<dbReference type="AlphaFoldDB" id="F0VA91"/>
<keyword evidence="7" id="KW-1185">Reference proteome</keyword>
<dbReference type="SUPFAM" id="SSF81822">
    <property type="entry name" value="RuBisCo LSMT C-terminal, substrate-binding domain"/>
    <property type="match status" value="1"/>
</dbReference>
<dbReference type="eggNOG" id="KOG2154">
    <property type="taxonomic scope" value="Eukaryota"/>
</dbReference>
<dbReference type="OMA" id="GPIANTH"/>
<organism evidence="6 7">
    <name type="scientific">Neospora caninum (strain Liverpool)</name>
    <dbReference type="NCBI Taxonomy" id="572307"/>
    <lineage>
        <taxon>Eukaryota</taxon>
        <taxon>Sar</taxon>
        <taxon>Alveolata</taxon>
        <taxon>Apicomplexa</taxon>
        <taxon>Conoidasida</taxon>
        <taxon>Coccidia</taxon>
        <taxon>Eucoccidiorida</taxon>
        <taxon>Eimeriorina</taxon>
        <taxon>Sarcocystidae</taxon>
        <taxon>Neospora</taxon>
    </lineage>
</organism>
<name>F0VA91_NEOCL</name>
<dbReference type="GeneID" id="13441613"/>
<evidence type="ECO:0000256" key="3">
    <source>
        <dbReference type="ARBA" id="ARBA00022691"/>
    </source>
</evidence>
<accession>F0VA91</accession>
<dbReference type="PANTHER" id="PTHR13271">
    <property type="entry name" value="UNCHARACTERIZED PUTATIVE METHYLTRANSFERASE"/>
    <property type="match status" value="1"/>
</dbReference>
<evidence type="ECO:0000313" key="6">
    <source>
        <dbReference type="EMBL" id="CBZ50580.1"/>
    </source>
</evidence>
<keyword evidence="1" id="KW-0489">Methyltransferase</keyword>
<feature type="region of interest" description="Disordered" evidence="4">
    <location>
        <begin position="112"/>
        <end position="146"/>
    </location>
</feature>
<dbReference type="InParanoid" id="F0VA91"/>
<dbReference type="InterPro" id="IPR050600">
    <property type="entry name" value="SETD3_SETD6_MTase"/>
</dbReference>
<sequence length="406" mass="45026">MPPFWELRALRTLEHRIVNAVLKRLFTFQCVADDIDRTLSSSFPESPFPGESGTLALPEDTFHVEQLKWAACIVSSRSFRVDCAASVALVPLLDLINCGGKGEVAPNAKVTTWDRKGPRHSGDRRSAVSEARALQTAAGDSETARRFETEALREEREERAFEDGVGIVATRDIHAGEEIRISYGEDTDRLLLNYGFFDAAPRVMKTNVFFSATLVRAALAATEVPDLLMLSGFGGLPPRQSAALRALRLIPDPTLPPTAAPRFSPLVDVFAGEPVVEGRLLAAARVLMLDEDTLGSEIDVETAADWERPFSAENERRACEFLVSLLRHEHHRTHSASLEEDSEILATRRMPTGEVAFGKAPFEPLTAPREVALRFRMHRKRILREAIACLLMRHRKIGEDAVKPEA</sequence>
<reference evidence="7" key="1">
    <citation type="journal article" date="2012" name="PLoS Pathog.">
        <title>Comparative genomics of the apicomplexan parasites Toxoplasma gondii and Neospora caninum: Coccidia differing in host range and transmission strategy.</title>
        <authorList>
            <person name="Reid A.J."/>
            <person name="Vermont S.J."/>
            <person name="Cotton J.A."/>
            <person name="Harris D."/>
            <person name="Hill-Cawthorne G.A."/>
            <person name="Konen-Waisman S."/>
            <person name="Latham S.M."/>
            <person name="Mourier T."/>
            <person name="Norton R."/>
            <person name="Quail M.A."/>
            <person name="Sanders M."/>
            <person name="Shanmugam D."/>
            <person name="Sohal A."/>
            <person name="Wasmuth J.D."/>
            <person name="Brunk B."/>
            <person name="Grigg M.E."/>
            <person name="Howard J.C."/>
            <person name="Parkinson J."/>
            <person name="Roos D.S."/>
            <person name="Trees A.J."/>
            <person name="Berriman M."/>
            <person name="Pain A."/>
            <person name="Wastling J.M."/>
        </authorList>
    </citation>
    <scope>NUCLEOTIDE SEQUENCE [LARGE SCALE GENOMIC DNA]</scope>
    <source>
        <strain evidence="7">Liverpool</strain>
    </source>
</reference>
<dbReference type="Proteomes" id="UP000007494">
    <property type="component" value="Chromosome IV"/>
</dbReference>
<dbReference type="EMBL" id="FR823384">
    <property type="protein sequence ID" value="CBZ50580.1"/>
    <property type="molecule type" value="Genomic_DNA"/>
</dbReference>